<dbReference type="EMBL" id="QSBI01000003">
    <property type="protein sequence ID" value="RGX12495.1"/>
    <property type="molecule type" value="Genomic_DNA"/>
</dbReference>
<evidence type="ECO:0000313" key="1">
    <source>
        <dbReference type="EMBL" id="RGX12495.1"/>
    </source>
</evidence>
<dbReference type="AlphaFoldDB" id="A0A3A9HV17"/>
<evidence type="ECO:0000313" key="2">
    <source>
        <dbReference type="EMBL" id="RHH48469.1"/>
    </source>
</evidence>
<organism evidence="1 4">
    <name type="scientific">Bacteroides ovatus</name>
    <dbReference type="NCBI Taxonomy" id="28116"/>
    <lineage>
        <taxon>Bacteria</taxon>
        <taxon>Pseudomonadati</taxon>
        <taxon>Bacteroidota</taxon>
        <taxon>Bacteroidia</taxon>
        <taxon>Bacteroidales</taxon>
        <taxon>Bacteroidaceae</taxon>
        <taxon>Bacteroides</taxon>
    </lineage>
</organism>
<evidence type="ECO:0000313" key="3">
    <source>
        <dbReference type="Proteomes" id="UP000283329"/>
    </source>
</evidence>
<reference evidence="3 4" key="1">
    <citation type="submission" date="2018-08" db="EMBL/GenBank/DDBJ databases">
        <title>A genome reference for cultivated species of the human gut microbiota.</title>
        <authorList>
            <person name="Zou Y."/>
            <person name="Xue W."/>
            <person name="Luo G."/>
        </authorList>
    </citation>
    <scope>NUCLEOTIDE SEQUENCE [LARGE SCALE GENOMIC DNA]</scope>
    <source>
        <strain evidence="1 4">AF04-46</strain>
        <strain evidence="2 3">AM17-48</strain>
    </source>
</reference>
<gene>
    <name evidence="2" type="ORF">DW206_07375</name>
    <name evidence="1" type="ORF">DWV35_04220</name>
</gene>
<comment type="caution">
    <text evidence="1">The sequence shown here is derived from an EMBL/GenBank/DDBJ whole genome shotgun (WGS) entry which is preliminary data.</text>
</comment>
<name>A0A3A9HV17_BACOV</name>
<protein>
    <submittedName>
        <fullName evidence="1">Uncharacterized protein</fullName>
    </submittedName>
</protein>
<proteinExistence type="predicted"/>
<evidence type="ECO:0000313" key="4">
    <source>
        <dbReference type="Proteomes" id="UP000286031"/>
    </source>
</evidence>
<accession>A0A3A9HV17</accession>
<dbReference type="Proteomes" id="UP000286031">
    <property type="component" value="Unassembled WGS sequence"/>
</dbReference>
<sequence>MSFHKIIVRMRVLTKLIYGIFSFNPCNPKKGYRDQKIPLLSMKDLFLYTMPAYYFYSNRRAHRCIILLKKIKKIKLFY</sequence>
<dbReference type="Proteomes" id="UP000283329">
    <property type="component" value="Unassembled WGS sequence"/>
</dbReference>
<dbReference type="EMBL" id="QRJR01000005">
    <property type="protein sequence ID" value="RHH48469.1"/>
    <property type="molecule type" value="Genomic_DNA"/>
</dbReference>